<comment type="caution">
    <text evidence="2">The sequence shown here is derived from an EMBL/GenBank/DDBJ whole genome shotgun (WGS) entry which is preliminary data.</text>
</comment>
<keyword evidence="2" id="KW-0378">Hydrolase</keyword>
<dbReference type="EMBL" id="SLWM01000028">
    <property type="protein sequence ID" value="TCO11917.1"/>
    <property type="molecule type" value="Genomic_DNA"/>
</dbReference>
<gene>
    <name evidence="2" type="ORF">EV644_12837</name>
</gene>
<dbReference type="SUPFAM" id="SSF53474">
    <property type="entry name" value="alpha/beta-Hydrolases"/>
    <property type="match status" value="1"/>
</dbReference>
<name>A0ABY2B8N8_9ACTN</name>
<keyword evidence="3" id="KW-1185">Reference proteome</keyword>
<accession>A0ABY2B8N8</accession>
<dbReference type="Gene3D" id="3.40.50.1820">
    <property type="entry name" value="alpha/beta hydrolase"/>
    <property type="match status" value="1"/>
</dbReference>
<proteinExistence type="predicted"/>
<protein>
    <submittedName>
        <fullName evidence="2">Alpha/beta hydrolase family protein</fullName>
    </submittedName>
</protein>
<feature type="domain" description="AB hydrolase-1" evidence="1">
    <location>
        <begin position="28"/>
        <end position="263"/>
    </location>
</feature>
<evidence type="ECO:0000259" key="1">
    <source>
        <dbReference type="Pfam" id="PF12697"/>
    </source>
</evidence>
<dbReference type="GO" id="GO:0016787">
    <property type="term" value="F:hydrolase activity"/>
    <property type="evidence" value="ECO:0007669"/>
    <property type="project" value="UniProtKB-KW"/>
</dbReference>
<dbReference type="InterPro" id="IPR000073">
    <property type="entry name" value="AB_hydrolase_1"/>
</dbReference>
<dbReference type="RefSeq" id="WP_132195820.1">
    <property type="nucleotide sequence ID" value="NZ_SLWM01000028.1"/>
</dbReference>
<organism evidence="2 3">
    <name type="scientific">Kribbella orskensis</name>
    <dbReference type="NCBI Taxonomy" id="2512216"/>
    <lineage>
        <taxon>Bacteria</taxon>
        <taxon>Bacillati</taxon>
        <taxon>Actinomycetota</taxon>
        <taxon>Actinomycetes</taxon>
        <taxon>Propionibacteriales</taxon>
        <taxon>Kribbellaceae</taxon>
        <taxon>Kribbella</taxon>
    </lineage>
</organism>
<evidence type="ECO:0000313" key="2">
    <source>
        <dbReference type="EMBL" id="TCO11917.1"/>
    </source>
</evidence>
<dbReference type="Proteomes" id="UP000295818">
    <property type="component" value="Unassembled WGS sequence"/>
</dbReference>
<dbReference type="InterPro" id="IPR029058">
    <property type="entry name" value="AB_hydrolase_fold"/>
</dbReference>
<evidence type="ECO:0000313" key="3">
    <source>
        <dbReference type="Proteomes" id="UP000295818"/>
    </source>
</evidence>
<dbReference type="Pfam" id="PF12697">
    <property type="entry name" value="Abhydrolase_6"/>
    <property type="match status" value="1"/>
</dbReference>
<sequence>MNQTLTAMTLDVDDARLYYELRGTGPLVVLVGAPMDARSFAPLAGLLATEYTVLTTDSRGINRSLLDDPEQDSTPEQRAGDLAALISHVGAGPAIAFGSSGGAVSVLALAQRHPDVVSTVIAHEPPLLNLLDDRAEQHALSAEMRASYRSGDVIGAWRKFFAQANIFLPEDAIEGMFGGERDPQSVADERFWFTHELGESVGWQPDVDALRDGPVHIVVGIGEDSAGQLCERTSTALAAGLGIVPTRFPGDHTGFAGDADAFVPTLRTVLTDS</sequence>
<reference evidence="2 3" key="1">
    <citation type="journal article" date="2015" name="Stand. Genomic Sci.">
        <title>Genomic Encyclopedia of Bacterial and Archaeal Type Strains, Phase III: the genomes of soil and plant-associated and newly described type strains.</title>
        <authorList>
            <person name="Whitman W.B."/>
            <person name="Woyke T."/>
            <person name="Klenk H.P."/>
            <person name="Zhou Y."/>
            <person name="Lilburn T.G."/>
            <person name="Beck B.J."/>
            <person name="De Vos P."/>
            <person name="Vandamme P."/>
            <person name="Eisen J.A."/>
            <person name="Garrity G."/>
            <person name="Hugenholtz P."/>
            <person name="Kyrpides N.C."/>
        </authorList>
    </citation>
    <scope>NUCLEOTIDE SEQUENCE [LARGE SCALE GENOMIC DNA]</scope>
    <source>
        <strain evidence="2 3">VKM Ac-2538</strain>
    </source>
</reference>